<evidence type="ECO:0000259" key="9">
    <source>
        <dbReference type="PROSITE" id="PS51012"/>
    </source>
</evidence>
<keyword evidence="7 8" id="KW-0472">Membrane</keyword>
<dbReference type="EMBL" id="JBHSSB010000031">
    <property type="protein sequence ID" value="MFC6295862.1"/>
    <property type="molecule type" value="Genomic_DNA"/>
</dbReference>
<keyword evidence="11" id="KW-1185">Reference proteome</keyword>
<comment type="similarity">
    <text evidence="2">Belongs to the ABC-2 integral membrane protein family.</text>
</comment>
<feature type="transmembrane region" description="Helical" evidence="8">
    <location>
        <begin position="357"/>
        <end position="380"/>
    </location>
</feature>
<gene>
    <name evidence="10" type="ORF">ACFQH1_11680</name>
</gene>
<keyword evidence="6 8" id="KW-1133">Transmembrane helix</keyword>
<feature type="transmembrane region" description="Helical" evidence="8">
    <location>
        <begin position="195"/>
        <end position="217"/>
    </location>
</feature>
<feature type="domain" description="ABC transmembrane type-2" evidence="9">
    <location>
        <begin position="141"/>
        <end position="385"/>
    </location>
</feature>
<dbReference type="PROSITE" id="PS51012">
    <property type="entry name" value="ABC_TM2"/>
    <property type="match status" value="1"/>
</dbReference>
<evidence type="ECO:0000313" key="11">
    <source>
        <dbReference type="Proteomes" id="UP001596227"/>
    </source>
</evidence>
<evidence type="ECO:0000313" key="10">
    <source>
        <dbReference type="EMBL" id="MFC6295862.1"/>
    </source>
</evidence>
<evidence type="ECO:0000256" key="1">
    <source>
        <dbReference type="ARBA" id="ARBA00004651"/>
    </source>
</evidence>
<proteinExistence type="inferred from homology"/>
<keyword evidence="4" id="KW-1003">Cell membrane</keyword>
<evidence type="ECO:0000256" key="5">
    <source>
        <dbReference type="ARBA" id="ARBA00022692"/>
    </source>
</evidence>
<dbReference type="PANTHER" id="PTHR30294">
    <property type="entry name" value="MEMBRANE COMPONENT OF ABC TRANSPORTER YHHJ-RELATED"/>
    <property type="match status" value="1"/>
</dbReference>
<name>A0ABW1UKR1_9LACO</name>
<sequence>MRTIGIMNRVLKELFRDKRTLALMFIAPILIMLLMSVIFNTNSSTDVSIGTVAVSHKLNKQMADIKHVTVKTYDTKTTAKKALKNEKIDAIVKKNGSNYSLTYANTDSTKTATVKMAFKNALTATSVNQLKSALKKSTQATVKLQAQLQAVQRQQAAAKTTSNAMMATKSTSQKTPKITNHYVYGDKDTGYFAKMLPILMGFFVFFFVFLISGMALLKERTSGTLDRLLATPVKRSSIVFGYMLSYGVLAILQTVLIVLVTVWMLGIEVVGNMLSVIVINLILALVALAFGILLSTFANSEFQMMQFIPLVIVPQIFFSGIIPLDSMAAWVKDISYIIPIKYAGDAVTDIIMRGTSIWQLGFDIGILLIFLVVLTVLNIVGLKRYRKV</sequence>
<organism evidence="10 11">
    <name type="scientific">Lactiplantibacillus daoliensis</name>
    <dbReference type="NCBI Taxonomy" id="2559916"/>
    <lineage>
        <taxon>Bacteria</taxon>
        <taxon>Bacillati</taxon>
        <taxon>Bacillota</taxon>
        <taxon>Bacilli</taxon>
        <taxon>Lactobacillales</taxon>
        <taxon>Lactobacillaceae</taxon>
        <taxon>Lactiplantibacillus</taxon>
    </lineage>
</organism>
<accession>A0ABW1UKR1</accession>
<keyword evidence="3" id="KW-0813">Transport</keyword>
<evidence type="ECO:0000256" key="2">
    <source>
        <dbReference type="ARBA" id="ARBA00007783"/>
    </source>
</evidence>
<feature type="transmembrane region" description="Helical" evidence="8">
    <location>
        <begin position="307"/>
        <end position="324"/>
    </location>
</feature>
<comment type="caution">
    <text evidence="10">The sequence shown here is derived from an EMBL/GenBank/DDBJ whole genome shotgun (WGS) entry which is preliminary data.</text>
</comment>
<evidence type="ECO:0000256" key="8">
    <source>
        <dbReference type="SAM" id="Phobius"/>
    </source>
</evidence>
<dbReference type="InterPro" id="IPR051449">
    <property type="entry name" value="ABC-2_transporter_component"/>
</dbReference>
<feature type="transmembrane region" description="Helical" evidence="8">
    <location>
        <begin position="238"/>
        <end position="267"/>
    </location>
</feature>
<feature type="transmembrane region" description="Helical" evidence="8">
    <location>
        <begin position="273"/>
        <end position="295"/>
    </location>
</feature>
<evidence type="ECO:0000256" key="4">
    <source>
        <dbReference type="ARBA" id="ARBA00022475"/>
    </source>
</evidence>
<dbReference type="RefSeq" id="WP_137607739.1">
    <property type="nucleotide sequence ID" value="NZ_BJDH01000006.1"/>
</dbReference>
<dbReference type="Pfam" id="PF12698">
    <property type="entry name" value="ABC2_membrane_3"/>
    <property type="match status" value="1"/>
</dbReference>
<dbReference type="InterPro" id="IPR047817">
    <property type="entry name" value="ABC2_TM_bact-type"/>
</dbReference>
<keyword evidence="5 8" id="KW-0812">Transmembrane</keyword>
<evidence type="ECO:0000256" key="6">
    <source>
        <dbReference type="ARBA" id="ARBA00022989"/>
    </source>
</evidence>
<dbReference type="InterPro" id="IPR013525">
    <property type="entry name" value="ABC2_TM"/>
</dbReference>
<dbReference type="Proteomes" id="UP001596227">
    <property type="component" value="Unassembled WGS sequence"/>
</dbReference>
<feature type="transmembrane region" description="Helical" evidence="8">
    <location>
        <begin position="21"/>
        <end position="39"/>
    </location>
</feature>
<protein>
    <submittedName>
        <fullName evidence="10">ABC transporter permease</fullName>
    </submittedName>
</protein>
<evidence type="ECO:0000256" key="3">
    <source>
        <dbReference type="ARBA" id="ARBA00022448"/>
    </source>
</evidence>
<dbReference type="PANTHER" id="PTHR30294:SF38">
    <property type="entry name" value="TRANSPORT PERMEASE PROTEIN"/>
    <property type="match status" value="1"/>
</dbReference>
<comment type="subcellular location">
    <subcellularLocation>
        <location evidence="1">Cell membrane</location>
        <topology evidence="1">Multi-pass membrane protein</topology>
    </subcellularLocation>
</comment>
<evidence type="ECO:0000256" key="7">
    <source>
        <dbReference type="ARBA" id="ARBA00023136"/>
    </source>
</evidence>
<reference evidence="11" key="1">
    <citation type="journal article" date="2019" name="Int. J. Syst. Evol. Microbiol.">
        <title>The Global Catalogue of Microorganisms (GCM) 10K type strain sequencing project: providing services to taxonomists for standard genome sequencing and annotation.</title>
        <authorList>
            <consortium name="The Broad Institute Genomics Platform"/>
            <consortium name="The Broad Institute Genome Sequencing Center for Infectious Disease"/>
            <person name="Wu L."/>
            <person name="Ma J."/>
        </authorList>
    </citation>
    <scope>NUCLEOTIDE SEQUENCE [LARGE SCALE GENOMIC DNA]</scope>
    <source>
        <strain evidence="11">CCM 8934</strain>
    </source>
</reference>